<accession>A0ABW0LWR3</accession>
<keyword evidence="1" id="KW-0812">Transmembrane</keyword>
<feature type="transmembrane region" description="Helical" evidence="1">
    <location>
        <begin position="71"/>
        <end position="90"/>
    </location>
</feature>
<dbReference type="RefSeq" id="WP_209748858.1">
    <property type="nucleotide sequence ID" value="NZ_JBHSMH010000025.1"/>
</dbReference>
<dbReference type="Proteomes" id="UP001596105">
    <property type="component" value="Unassembled WGS sequence"/>
</dbReference>
<evidence type="ECO:0000313" key="2">
    <source>
        <dbReference type="EMBL" id="MFC5469161.1"/>
    </source>
</evidence>
<keyword evidence="1" id="KW-1133">Transmembrane helix</keyword>
<protein>
    <submittedName>
        <fullName evidence="2">Uncharacterized protein</fullName>
    </submittedName>
</protein>
<keyword evidence="1" id="KW-0472">Membrane</keyword>
<proteinExistence type="predicted"/>
<feature type="transmembrane region" description="Helical" evidence="1">
    <location>
        <begin position="36"/>
        <end position="59"/>
    </location>
</feature>
<organism evidence="2 3">
    <name type="scientific">Cohnella suwonensis</name>
    <dbReference type="NCBI Taxonomy" id="696072"/>
    <lineage>
        <taxon>Bacteria</taxon>
        <taxon>Bacillati</taxon>
        <taxon>Bacillota</taxon>
        <taxon>Bacilli</taxon>
        <taxon>Bacillales</taxon>
        <taxon>Paenibacillaceae</taxon>
        <taxon>Cohnella</taxon>
    </lineage>
</organism>
<feature type="transmembrane region" description="Helical" evidence="1">
    <location>
        <begin position="12"/>
        <end position="30"/>
    </location>
</feature>
<reference evidence="3" key="1">
    <citation type="journal article" date="2019" name="Int. J. Syst. Evol. Microbiol.">
        <title>The Global Catalogue of Microorganisms (GCM) 10K type strain sequencing project: providing services to taxonomists for standard genome sequencing and annotation.</title>
        <authorList>
            <consortium name="The Broad Institute Genomics Platform"/>
            <consortium name="The Broad Institute Genome Sequencing Center for Infectious Disease"/>
            <person name="Wu L."/>
            <person name="Ma J."/>
        </authorList>
    </citation>
    <scope>NUCLEOTIDE SEQUENCE [LARGE SCALE GENOMIC DNA]</scope>
    <source>
        <strain evidence="3">CCUG 57113</strain>
    </source>
</reference>
<keyword evidence="3" id="KW-1185">Reference proteome</keyword>
<evidence type="ECO:0000313" key="3">
    <source>
        <dbReference type="Proteomes" id="UP001596105"/>
    </source>
</evidence>
<name>A0ABW0LWR3_9BACL</name>
<evidence type="ECO:0000256" key="1">
    <source>
        <dbReference type="SAM" id="Phobius"/>
    </source>
</evidence>
<comment type="caution">
    <text evidence="2">The sequence shown here is derived from an EMBL/GenBank/DDBJ whole genome shotgun (WGS) entry which is preliminary data.</text>
</comment>
<dbReference type="EMBL" id="JBHSMH010000025">
    <property type="protein sequence ID" value="MFC5469161.1"/>
    <property type="molecule type" value="Genomic_DNA"/>
</dbReference>
<gene>
    <name evidence="2" type="ORF">ACFPPD_10555</name>
</gene>
<sequence>MKSFLIIGQVMYALCLAPWLLVWGLSFMGFDQGFSLFNIALVAGIGLYPVALIACSILAWKLRKRKKKIAVLLNLVPLVWILGVGIPVFFT</sequence>